<evidence type="ECO:0000256" key="1">
    <source>
        <dbReference type="ARBA" id="ARBA00011900"/>
    </source>
</evidence>
<evidence type="ECO:0000256" key="3">
    <source>
        <dbReference type="ARBA" id="ARBA00022679"/>
    </source>
</evidence>
<dbReference type="PRINTS" id="PR00507">
    <property type="entry name" value="N12N6MTFRASE"/>
</dbReference>
<dbReference type="AlphaFoldDB" id="A0A4R3ZNG6"/>
<dbReference type="EMBL" id="SMCX01000043">
    <property type="protein sequence ID" value="TCW19315.1"/>
    <property type="molecule type" value="Genomic_DNA"/>
</dbReference>
<accession>A0A4R3ZNG6</accession>
<dbReference type="PANTHER" id="PTHR33841:SF1">
    <property type="entry name" value="DNA METHYLTRANSFERASE A"/>
    <property type="match status" value="1"/>
</dbReference>
<gene>
    <name evidence="5" type="ORF">EDD19_14316</name>
</gene>
<proteinExistence type="predicted"/>
<evidence type="ECO:0000256" key="2">
    <source>
        <dbReference type="ARBA" id="ARBA00022603"/>
    </source>
</evidence>
<organism evidence="5 6">
    <name type="scientific">Dietzia cinnamea</name>
    <dbReference type="NCBI Taxonomy" id="321318"/>
    <lineage>
        <taxon>Bacteria</taxon>
        <taxon>Bacillati</taxon>
        <taxon>Actinomycetota</taxon>
        <taxon>Actinomycetes</taxon>
        <taxon>Mycobacteriales</taxon>
        <taxon>Dietziaceae</taxon>
        <taxon>Dietzia</taxon>
    </lineage>
</organism>
<dbReference type="Proteomes" id="UP000295805">
    <property type="component" value="Unassembled WGS sequence"/>
</dbReference>
<dbReference type="InterPro" id="IPR050953">
    <property type="entry name" value="N4_N6_ade-DNA_methylase"/>
</dbReference>
<dbReference type="EC" id="2.1.1.72" evidence="1"/>
<keyword evidence="3" id="KW-0808">Transferase</keyword>
<evidence type="ECO:0000256" key="4">
    <source>
        <dbReference type="ARBA" id="ARBA00047942"/>
    </source>
</evidence>
<protein>
    <recommendedName>
        <fullName evidence="1">site-specific DNA-methyltransferase (adenine-specific)</fullName>
        <ecNumber evidence="1">2.1.1.72</ecNumber>
    </recommendedName>
</protein>
<reference evidence="5 6" key="1">
    <citation type="submission" date="2019-03" db="EMBL/GenBank/DDBJ databases">
        <title>Root nodule microbial communities of legume samples collected from USA, Mexico and Botswana.</title>
        <authorList>
            <person name="Hirsch A."/>
        </authorList>
    </citation>
    <scope>NUCLEOTIDE SEQUENCE [LARGE SCALE GENOMIC DNA]</scope>
    <source>
        <strain evidence="5 6">55</strain>
    </source>
</reference>
<dbReference type="SUPFAM" id="SSF53335">
    <property type="entry name" value="S-adenosyl-L-methionine-dependent methyltransferases"/>
    <property type="match status" value="1"/>
</dbReference>
<evidence type="ECO:0000313" key="6">
    <source>
        <dbReference type="Proteomes" id="UP000295805"/>
    </source>
</evidence>
<comment type="caution">
    <text evidence="5">The sequence shown here is derived from an EMBL/GenBank/DDBJ whole genome shotgun (WGS) entry which is preliminary data.</text>
</comment>
<dbReference type="InterPro" id="IPR029063">
    <property type="entry name" value="SAM-dependent_MTases_sf"/>
</dbReference>
<dbReference type="GO" id="GO:0009007">
    <property type="term" value="F:site-specific DNA-methyltransferase (adenine-specific) activity"/>
    <property type="evidence" value="ECO:0007669"/>
    <property type="project" value="UniProtKB-EC"/>
</dbReference>
<keyword evidence="2" id="KW-0489">Methyltransferase</keyword>
<name>A0A4R3ZNG6_9ACTN</name>
<dbReference type="GeneID" id="89532368"/>
<sequence>MKSLEQRLLAPTDLLLERAAAEVMPFEGRTDARLTVLEAAAARVGGWELKQFWEDMGREVAGLRSDPQPWVDQILSSVAATPIPIPLALSALSREVLPPSHQRKTGAYYTDWRLAQLLAGTSVPKVRVNGPWIDTACGSGVLLVAAAMQLPAGAERDAVIRDRLSGADLSTNALRGTLLSVASLTSDLSAVHHFASRLLRQDSLRSRGVWKDLAPSGAALVIGNPPWEKLKVSRHELAKSKGSRRAYGQSFEKEIDLAHDRSELLDYIQQVASGTRLQGRGEHDLYKLFLELGMGIAAEDGVLALLLPAGLIRAQGTEGLRRELNTVARELSISVIENRASHFAIDTRFKFLSVVATIGSGRRRPISLKVADRTGALPAAPVAISRAKLAQVRSDISVPEVRTQNEWDLYARLARNAKTIGDPTGPWHPEYRREVDMTLDQKSFRRTAGHDTLPLLEGRHVGQYRWRAKTYQSGEGRSAIWRPEPLSQTSLKTQWHVPLRAMHPTTAQRTARSRIGFCDITGQTNERSLIAARIPHGVVCGNKVPTLTFQGGGLDREDLFLALANSLIVDWMLRRIVTTTVNFFLLDTLPLPLIDEDSDVGHELIGIARNLTASEGDPSTDPRMIGRWRARSDALVAASWGLTIADMETVLRDFPLLDRGQPALDGELKSSVTSDCVLSELAAIHGIEHTSTIRCQNAREAGAIPYVPAEYHARGVE</sequence>
<dbReference type="PANTHER" id="PTHR33841">
    <property type="entry name" value="DNA METHYLTRANSFERASE YEEA-RELATED"/>
    <property type="match status" value="1"/>
</dbReference>
<dbReference type="RefSeq" id="WP_131886647.1">
    <property type="nucleotide sequence ID" value="NZ_CP143054.1"/>
</dbReference>
<comment type="catalytic activity">
    <reaction evidence="4">
        <text>a 2'-deoxyadenosine in DNA + S-adenosyl-L-methionine = an N(6)-methyl-2'-deoxyadenosine in DNA + S-adenosyl-L-homocysteine + H(+)</text>
        <dbReference type="Rhea" id="RHEA:15197"/>
        <dbReference type="Rhea" id="RHEA-COMP:12418"/>
        <dbReference type="Rhea" id="RHEA-COMP:12419"/>
        <dbReference type="ChEBI" id="CHEBI:15378"/>
        <dbReference type="ChEBI" id="CHEBI:57856"/>
        <dbReference type="ChEBI" id="CHEBI:59789"/>
        <dbReference type="ChEBI" id="CHEBI:90615"/>
        <dbReference type="ChEBI" id="CHEBI:90616"/>
        <dbReference type="EC" id="2.1.1.72"/>
    </reaction>
</comment>
<dbReference type="GO" id="GO:0032259">
    <property type="term" value="P:methylation"/>
    <property type="evidence" value="ECO:0007669"/>
    <property type="project" value="UniProtKB-KW"/>
</dbReference>
<dbReference type="Gene3D" id="3.40.50.150">
    <property type="entry name" value="Vaccinia Virus protein VP39"/>
    <property type="match status" value="1"/>
</dbReference>
<evidence type="ECO:0000313" key="5">
    <source>
        <dbReference type="EMBL" id="TCW19315.1"/>
    </source>
</evidence>